<keyword evidence="3" id="KW-0067">ATP-binding</keyword>
<dbReference type="PANTHER" id="PTHR33295">
    <property type="entry name" value="ATPASE"/>
    <property type="match status" value="1"/>
</dbReference>
<keyword evidence="4" id="KW-1185">Reference proteome</keyword>
<feature type="domain" description="AAA" evidence="1">
    <location>
        <begin position="21"/>
        <end position="150"/>
    </location>
</feature>
<evidence type="ECO:0000313" key="3">
    <source>
        <dbReference type="EMBL" id="QNL98983.1"/>
    </source>
</evidence>
<dbReference type="Gene3D" id="3.40.50.300">
    <property type="entry name" value="P-loop containing nucleotide triphosphate hydrolases"/>
    <property type="match status" value="1"/>
</dbReference>
<dbReference type="GO" id="GO:0005524">
    <property type="term" value="F:ATP binding"/>
    <property type="evidence" value="ECO:0007669"/>
    <property type="project" value="UniProtKB-KW"/>
</dbReference>
<dbReference type="RefSeq" id="WP_196021570.1">
    <property type="nucleotide sequence ID" value="NZ_CP060632.1"/>
</dbReference>
<organism evidence="3 4">
    <name type="scientific">Wujia chipingensis</name>
    <dbReference type="NCBI Taxonomy" id="2763670"/>
    <lineage>
        <taxon>Bacteria</taxon>
        <taxon>Bacillati</taxon>
        <taxon>Bacillota</taxon>
        <taxon>Clostridia</taxon>
        <taxon>Lachnospirales</taxon>
        <taxon>Lachnospiraceae</taxon>
        <taxon>Wujia</taxon>
    </lineage>
</organism>
<name>A0A7G9FKA2_9FIRM</name>
<dbReference type="Pfam" id="PF13635">
    <property type="entry name" value="DUF4143"/>
    <property type="match status" value="1"/>
</dbReference>
<dbReference type="InterPro" id="IPR027417">
    <property type="entry name" value="P-loop_NTPase"/>
</dbReference>
<dbReference type="AlphaFoldDB" id="A0A7G9FKA2"/>
<dbReference type="KEGG" id="wcp:H9Q76_09540"/>
<dbReference type="Pfam" id="PF13173">
    <property type="entry name" value="AAA_14"/>
    <property type="match status" value="1"/>
</dbReference>
<accession>A0A7G9FKA2</accession>
<dbReference type="SUPFAM" id="SSF52540">
    <property type="entry name" value="P-loop containing nucleoside triphosphate hydrolases"/>
    <property type="match status" value="1"/>
</dbReference>
<dbReference type="Proteomes" id="UP000515819">
    <property type="component" value="Chromosome"/>
</dbReference>
<protein>
    <submittedName>
        <fullName evidence="3">ATP-binding protein</fullName>
    </submittedName>
</protein>
<dbReference type="InterPro" id="IPR041682">
    <property type="entry name" value="AAA_14"/>
</dbReference>
<proteinExistence type="predicted"/>
<evidence type="ECO:0000259" key="2">
    <source>
        <dbReference type="Pfam" id="PF13635"/>
    </source>
</evidence>
<dbReference type="InterPro" id="IPR025420">
    <property type="entry name" value="DUF4143"/>
</dbReference>
<keyword evidence="3" id="KW-0547">Nucleotide-binding</keyword>
<dbReference type="PANTHER" id="PTHR33295:SF18">
    <property type="entry name" value="AAA+ ATPASE DOMAIN-CONTAINING PROTEIN"/>
    <property type="match status" value="1"/>
</dbReference>
<feature type="domain" description="DUF4143" evidence="2">
    <location>
        <begin position="197"/>
        <end position="346"/>
    </location>
</feature>
<dbReference type="EMBL" id="CP060632">
    <property type="protein sequence ID" value="QNL98983.1"/>
    <property type="molecule type" value="Genomic_DNA"/>
</dbReference>
<sequence>MAIERKKYIDFLLKQKDKDIVKIITGIRRCGKSTLLFELFYEEIKKLGVPEHHIIKIALDNIRNDELLDAKKLYKEVENRIKDENCYYIFLDEIQLVENFEDVVNGIKRDFNCDVYITGSNSEFLSSDINTKFRGRGVELHVQPFSFKELYDYYQTDKYQLFNQYMLYGGMPYLLQEEDDVLKNKYLKTVAESVQINDIIERHGIRNKEVFQALVELLCSSIGSYVSSRKIADTLRSNGYTSVDHKTIGNYLDYLCDAFLFYKVQRYDIKGKAYLKTLHKYYVCDIGIRNAMLNFRQLEPTHTIENIVYLELLRRGYIVDIGNNSDKEIDFMAKDMNNTYYIQVSYSVIDPSTRERELSSFRNLDDGYKKIVITMDNDPFTNLENGYKKINMLDFLLDESSLEKA</sequence>
<reference evidence="3 4" key="1">
    <citation type="submission" date="2020-08" db="EMBL/GenBank/DDBJ databases">
        <authorList>
            <person name="Liu C."/>
            <person name="Sun Q."/>
        </authorList>
    </citation>
    <scope>NUCLEOTIDE SEQUENCE [LARGE SCALE GENOMIC DNA]</scope>
    <source>
        <strain evidence="3 4">NSJ-4</strain>
    </source>
</reference>
<evidence type="ECO:0000259" key="1">
    <source>
        <dbReference type="Pfam" id="PF13173"/>
    </source>
</evidence>
<gene>
    <name evidence="3" type="ORF">H9Q76_09540</name>
</gene>
<evidence type="ECO:0000313" key="4">
    <source>
        <dbReference type="Proteomes" id="UP000515819"/>
    </source>
</evidence>